<gene>
    <name evidence="1" type="ORF">GU243_16385</name>
</gene>
<dbReference type="InterPro" id="IPR016024">
    <property type="entry name" value="ARM-type_fold"/>
</dbReference>
<dbReference type="InterPro" id="IPR011989">
    <property type="entry name" value="ARM-like"/>
</dbReference>
<protein>
    <recommendedName>
        <fullName evidence="3">HEAT repeat domain-containing protein</fullName>
    </recommendedName>
</protein>
<proteinExistence type="predicted"/>
<evidence type="ECO:0008006" key="3">
    <source>
        <dbReference type="Google" id="ProtNLM"/>
    </source>
</evidence>
<dbReference type="SUPFAM" id="SSF48371">
    <property type="entry name" value="ARM repeat"/>
    <property type="match status" value="1"/>
</dbReference>
<dbReference type="Proteomes" id="UP000464186">
    <property type="component" value="Chromosome"/>
</dbReference>
<dbReference type="KEGG" id="psey:GU243_16385"/>
<dbReference type="AlphaFoldDB" id="A0A6P1NKW8"/>
<keyword evidence="2" id="KW-1185">Reference proteome</keyword>
<dbReference type="Pfam" id="PF13646">
    <property type="entry name" value="HEAT_2"/>
    <property type="match status" value="1"/>
</dbReference>
<sequence>MLSELADAGYPVASVSDLRNSGLRYEAAVPVLLKWLPKVALREMESIVRALSVPWAKSQALDPLIALFQADPVPSDAMGELLRWAVGNALEVLWDDTRFDELVALTKDKRFGKAREMVVLGFRRSKLPKAVDVLIRHLDDPEVSGHAVIALGKLRDPRARAGLESMTSDQRTWVRKAAETALSRLR</sequence>
<accession>A0A6P1NKW8</accession>
<dbReference type="EMBL" id="CP047898">
    <property type="protein sequence ID" value="QHK21026.1"/>
    <property type="molecule type" value="Genomic_DNA"/>
</dbReference>
<dbReference type="Gene3D" id="1.25.10.10">
    <property type="entry name" value="Leucine-rich Repeat Variant"/>
    <property type="match status" value="1"/>
</dbReference>
<organism evidence="1 2">
    <name type="scientific">Pseudarthrobacter psychrotolerans</name>
    <dbReference type="NCBI Taxonomy" id="2697569"/>
    <lineage>
        <taxon>Bacteria</taxon>
        <taxon>Bacillati</taxon>
        <taxon>Actinomycetota</taxon>
        <taxon>Actinomycetes</taxon>
        <taxon>Micrococcales</taxon>
        <taxon>Micrococcaceae</taxon>
        <taxon>Pseudarthrobacter</taxon>
    </lineage>
</organism>
<reference evidence="1 2" key="1">
    <citation type="submission" date="2020-01" db="EMBL/GenBank/DDBJ databases">
        <title>Pseudarthrobacter psychrotolerans sp. nov., isolated from antarctic soil.</title>
        <authorList>
            <person name="Shin Y."/>
            <person name="Park W."/>
        </authorList>
    </citation>
    <scope>NUCLEOTIDE SEQUENCE [LARGE SCALE GENOMIC DNA]</scope>
    <source>
        <strain evidence="1 2">YJ56</strain>
    </source>
</reference>
<evidence type="ECO:0000313" key="2">
    <source>
        <dbReference type="Proteomes" id="UP000464186"/>
    </source>
</evidence>
<evidence type="ECO:0000313" key="1">
    <source>
        <dbReference type="EMBL" id="QHK21026.1"/>
    </source>
</evidence>
<name>A0A6P1NKW8_9MICC</name>